<gene>
    <name evidence="1" type="ORF">HJG59_014478</name>
</gene>
<evidence type="ECO:0000313" key="2">
    <source>
        <dbReference type="Proteomes" id="UP000550707"/>
    </source>
</evidence>
<dbReference type="PANTHER" id="PTHR23095:SF16">
    <property type="entry name" value="PARANEOPLASTIC ANTIGEN MA2"/>
    <property type="match status" value="1"/>
</dbReference>
<reference evidence="1 2" key="1">
    <citation type="journal article" date="2020" name="Nature">
        <title>Six reference-quality genomes reveal evolution of bat adaptations.</title>
        <authorList>
            <person name="Jebb D."/>
            <person name="Huang Z."/>
            <person name="Pippel M."/>
            <person name="Hughes G.M."/>
            <person name="Lavrichenko K."/>
            <person name="Devanna P."/>
            <person name="Winkler S."/>
            <person name="Jermiin L.S."/>
            <person name="Skirmuntt E.C."/>
            <person name="Katzourakis A."/>
            <person name="Burkitt-Gray L."/>
            <person name="Ray D.A."/>
            <person name="Sullivan K.A.M."/>
            <person name="Roscito J.G."/>
            <person name="Kirilenko B.M."/>
            <person name="Davalos L.M."/>
            <person name="Corthals A.P."/>
            <person name="Power M.L."/>
            <person name="Jones G."/>
            <person name="Ransome R.D."/>
            <person name="Dechmann D.K.N."/>
            <person name="Locatelli A.G."/>
            <person name="Puechmaille S.J."/>
            <person name="Fedrigo O."/>
            <person name="Jarvis E.D."/>
            <person name="Hiller M."/>
            <person name="Vernes S.C."/>
            <person name="Myers E.W."/>
            <person name="Teeling E.C."/>
        </authorList>
    </citation>
    <scope>NUCLEOTIDE SEQUENCE [LARGE SCALE GENOMIC DNA]</scope>
    <source>
        <strain evidence="1">MMolMol1</strain>
        <tissue evidence="1">Muscle</tissue>
    </source>
</reference>
<proteinExistence type="predicted"/>
<evidence type="ECO:0000313" key="1">
    <source>
        <dbReference type="EMBL" id="KAF6481550.1"/>
    </source>
</evidence>
<organism evidence="1 2">
    <name type="scientific">Molossus molossus</name>
    <name type="common">Pallas' mastiff bat</name>
    <name type="synonym">Vespertilio molossus</name>
    <dbReference type="NCBI Taxonomy" id="27622"/>
    <lineage>
        <taxon>Eukaryota</taxon>
        <taxon>Metazoa</taxon>
        <taxon>Chordata</taxon>
        <taxon>Craniata</taxon>
        <taxon>Vertebrata</taxon>
        <taxon>Euteleostomi</taxon>
        <taxon>Mammalia</taxon>
        <taxon>Eutheria</taxon>
        <taxon>Laurasiatheria</taxon>
        <taxon>Chiroptera</taxon>
        <taxon>Yangochiroptera</taxon>
        <taxon>Molossidae</taxon>
        <taxon>Molossus</taxon>
    </lineage>
</organism>
<comment type="caution">
    <text evidence="1">The sequence shown here is derived from an EMBL/GenBank/DDBJ whole genome shotgun (WGS) entry which is preliminary data.</text>
</comment>
<protein>
    <submittedName>
        <fullName evidence="1">PNMA family member 2</fullName>
    </submittedName>
</protein>
<dbReference type="PANTHER" id="PTHR23095">
    <property type="entry name" value="PARANEOPLASTIC ANTIGEN"/>
    <property type="match status" value="1"/>
</dbReference>
<dbReference type="EMBL" id="JACASF010000004">
    <property type="protein sequence ID" value="KAF6481550.1"/>
    <property type="molecule type" value="Genomic_DNA"/>
</dbReference>
<accession>A0A7J8IBD8</accession>
<dbReference type="Proteomes" id="UP000550707">
    <property type="component" value="Unassembled WGS sequence"/>
</dbReference>
<dbReference type="InterPro" id="IPR026523">
    <property type="entry name" value="PNMA"/>
</dbReference>
<dbReference type="InParanoid" id="A0A7J8IBD8"/>
<keyword evidence="2" id="KW-1185">Reference proteome</keyword>
<name>A0A7J8IBD8_MOLMO</name>
<sequence>MEDTDVSVIPSEVQGKRSIWKVVFKTPNQDTQFLERLNLFLEKEGQTVSGML</sequence>
<dbReference type="AlphaFoldDB" id="A0A7J8IBD8"/>